<feature type="chain" id="PRO_5039368875" evidence="1">
    <location>
        <begin position="24"/>
        <end position="378"/>
    </location>
</feature>
<comment type="caution">
    <text evidence="2">The sequence shown here is derived from an EMBL/GenBank/DDBJ whole genome shotgun (WGS) entry which is preliminary data.</text>
</comment>
<name>A0A9D1SAL1_9PROT</name>
<dbReference type="EMBL" id="DVNC01000029">
    <property type="protein sequence ID" value="HIU53359.1"/>
    <property type="molecule type" value="Genomic_DNA"/>
</dbReference>
<sequence length="378" mass="39906">MKKTVLTLSLISGSLILGGCAFSSDALFPSLVGSSSQEAYNADKNAPESADLPMLGSSNFEPLEVSEGGDTGTFVGQKVIAFRNELSQLQNAIRTNNSELQKIRASVISNASQYHKTIGAIEAKLQVGTTPGNPQMYAMLQSAQNNVQLMTVNSNALQQLSARVTSDASVVNNLLDSIRATFAISGAVDEDHRQLRILQNETNQTAILIGSLLNEVNSDVVRQIQYNETANSNIVQLDSAIKRGNYGVSNVPLGSSVPVLNLGNKPAAMGYAPANGSLSGAVAGKPLFVAKFNKSNVNYKDGLRRAVNAAKSKKPNVVFEVVAVTPISGGASARTNAQNSATTIFQEIVNMGVNAERITLSSRSSADATSPEVQIFVK</sequence>
<reference evidence="2" key="2">
    <citation type="journal article" date="2021" name="PeerJ">
        <title>Extensive microbial diversity within the chicken gut microbiome revealed by metagenomics and culture.</title>
        <authorList>
            <person name="Gilroy R."/>
            <person name="Ravi A."/>
            <person name="Getino M."/>
            <person name="Pursley I."/>
            <person name="Horton D.L."/>
            <person name="Alikhan N.F."/>
            <person name="Baker D."/>
            <person name="Gharbi K."/>
            <person name="Hall N."/>
            <person name="Watson M."/>
            <person name="Adriaenssens E.M."/>
            <person name="Foster-Nyarko E."/>
            <person name="Jarju S."/>
            <person name="Secka A."/>
            <person name="Antonio M."/>
            <person name="Oren A."/>
            <person name="Chaudhuri R.R."/>
            <person name="La Ragione R."/>
            <person name="Hildebrand F."/>
            <person name="Pallen M.J."/>
        </authorList>
    </citation>
    <scope>NUCLEOTIDE SEQUENCE</scope>
    <source>
        <strain evidence="2">ChiW3-316</strain>
    </source>
</reference>
<dbReference type="Proteomes" id="UP000824107">
    <property type="component" value="Unassembled WGS sequence"/>
</dbReference>
<accession>A0A9D1SAL1</accession>
<feature type="signal peptide" evidence="1">
    <location>
        <begin position="1"/>
        <end position="23"/>
    </location>
</feature>
<evidence type="ECO:0000256" key="1">
    <source>
        <dbReference type="SAM" id="SignalP"/>
    </source>
</evidence>
<keyword evidence="1" id="KW-0732">Signal</keyword>
<organism evidence="2 3">
    <name type="scientific">Candidatus Scatocola faecipullorum</name>
    <dbReference type="NCBI Taxonomy" id="2840917"/>
    <lineage>
        <taxon>Bacteria</taxon>
        <taxon>Pseudomonadati</taxon>
        <taxon>Pseudomonadota</taxon>
        <taxon>Alphaproteobacteria</taxon>
        <taxon>Rhodospirillales</taxon>
        <taxon>Rhodospirillaceae</taxon>
        <taxon>Rhodospirillaceae incertae sedis</taxon>
        <taxon>Candidatus Scatocola</taxon>
    </lineage>
</organism>
<dbReference type="PROSITE" id="PS51257">
    <property type="entry name" value="PROKAR_LIPOPROTEIN"/>
    <property type="match status" value="1"/>
</dbReference>
<evidence type="ECO:0000313" key="3">
    <source>
        <dbReference type="Proteomes" id="UP000824107"/>
    </source>
</evidence>
<dbReference type="AlphaFoldDB" id="A0A9D1SAL1"/>
<reference evidence="2" key="1">
    <citation type="submission" date="2020-10" db="EMBL/GenBank/DDBJ databases">
        <authorList>
            <person name="Gilroy R."/>
        </authorList>
    </citation>
    <scope>NUCLEOTIDE SEQUENCE</scope>
    <source>
        <strain evidence="2">ChiW3-316</strain>
    </source>
</reference>
<protein>
    <submittedName>
        <fullName evidence="2">Uncharacterized protein</fullName>
    </submittedName>
</protein>
<gene>
    <name evidence="2" type="ORF">IAD20_04685</name>
</gene>
<proteinExistence type="predicted"/>
<evidence type="ECO:0000313" key="2">
    <source>
        <dbReference type="EMBL" id="HIU53359.1"/>
    </source>
</evidence>